<reference evidence="1" key="1">
    <citation type="submission" date="2014-11" db="EMBL/GenBank/DDBJ databases">
        <authorList>
            <person name="Amaro Gonzalez C."/>
        </authorList>
    </citation>
    <scope>NUCLEOTIDE SEQUENCE</scope>
</reference>
<dbReference type="AlphaFoldDB" id="A0A0E9V0I8"/>
<name>A0A0E9V0I8_ANGAN</name>
<proteinExistence type="predicted"/>
<dbReference type="EMBL" id="GBXM01037015">
    <property type="protein sequence ID" value="JAH71562.1"/>
    <property type="molecule type" value="Transcribed_RNA"/>
</dbReference>
<sequence length="21" mass="2434">MLGFDFIRRLIFILFAVGSFA</sequence>
<accession>A0A0E9V0I8</accession>
<evidence type="ECO:0000313" key="1">
    <source>
        <dbReference type="EMBL" id="JAH71562.1"/>
    </source>
</evidence>
<organism evidence="1">
    <name type="scientific">Anguilla anguilla</name>
    <name type="common">European freshwater eel</name>
    <name type="synonym">Muraena anguilla</name>
    <dbReference type="NCBI Taxonomy" id="7936"/>
    <lineage>
        <taxon>Eukaryota</taxon>
        <taxon>Metazoa</taxon>
        <taxon>Chordata</taxon>
        <taxon>Craniata</taxon>
        <taxon>Vertebrata</taxon>
        <taxon>Euteleostomi</taxon>
        <taxon>Actinopterygii</taxon>
        <taxon>Neopterygii</taxon>
        <taxon>Teleostei</taxon>
        <taxon>Anguilliformes</taxon>
        <taxon>Anguillidae</taxon>
        <taxon>Anguilla</taxon>
    </lineage>
</organism>
<protein>
    <submittedName>
        <fullName evidence="1">Uncharacterized protein</fullName>
    </submittedName>
</protein>
<reference evidence="1" key="2">
    <citation type="journal article" date="2015" name="Fish Shellfish Immunol.">
        <title>Early steps in the European eel (Anguilla anguilla)-Vibrio vulnificus interaction in the gills: Role of the RtxA13 toxin.</title>
        <authorList>
            <person name="Callol A."/>
            <person name="Pajuelo D."/>
            <person name="Ebbesson L."/>
            <person name="Teles M."/>
            <person name="MacKenzie S."/>
            <person name="Amaro C."/>
        </authorList>
    </citation>
    <scope>NUCLEOTIDE SEQUENCE</scope>
</reference>